<dbReference type="RefSeq" id="WP_221516069.1">
    <property type="nucleotide sequence ID" value="NZ_JACHJD010000049.1"/>
</dbReference>
<proteinExistence type="predicted"/>
<evidence type="ECO:0000313" key="2">
    <source>
        <dbReference type="Proteomes" id="UP000549009"/>
    </source>
</evidence>
<dbReference type="AlphaFoldDB" id="A0A7W8B6B0"/>
<organism evidence="1 2">
    <name type="scientific">Streptomyces spectabilis</name>
    <dbReference type="NCBI Taxonomy" id="68270"/>
    <lineage>
        <taxon>Bacteria</taxon>
        <taxon>Bacillati</taxon>
        <taxon>Actinomycetota</taxon>
        <taxon>Actinomycetes</taxon>
        <taxon>Kitasatosporales</taxon>
        <taxon>Streptomycetaceae</taxon>
        <taxon>Streptomyces</taxon>
    </lineage>
</organism>
<dbReference type="Proteomes" id="UP000549009">
    <property type="component" value="Unassembled WGS sequence"/>
</dbReference>
<accession>A0A7W8B6B0</accession>
<sequence length="270" mass="29684">MGTLLRGKIGMSRLIAANAGATVRLPRDHGHLRLLEGSYTYIRQFAPKVLKAVRFQGGTEAGPLIEALQILRELNLTGARNVPDGAPTAFVPVRWQGYLDEAAAKGDASAYRHYWELCTLLALRDGLRSGDVYVPGSRRYDNPETYLFKPAQWEGHRAEFCRLVGKSPDAFEALPLVMDELDEALADLEDTLKSGDGPGRLNDAGELVISPLTAEDIPSKAEELHAELERMLPNVPIASLLVEMDRHTGFLDCFTHAGGKQARSPQLNRI</sequence>
<name>A0A7W8B6B0_STRST</name>
<dbReference type="EMBL" id="JACHJD010000049">
    <property type="protein sequence ID" value="MBB5109955.1"/>
    <property type="molecule type" value="Genomic_DNA"/>
</dbReference>
<comment type="caution">
    <text evidence="1">The sequence shown here is derived from an EMBL/GenBank/DDBJ whole genome shotgun (WGS) entry which is preliminary data.</text>
</comment>
<gene>
    <name evidence="1" type="ORF">FHS40_009085</name>
</gene>
<evidence type="ECO:0000313" key="1">
    <source>
        <dbReference type="EMBL" id="MBB5109955.1"/>
    </source>
</evidence>
<keyword evidence="2" id="KW-1185">Reference proteome</keyword>
<reference evidence="1 2" key="1">
    <citation type="submission" date="2020-08" db="EMBL/GenBank/DDBJ databases">
        <title>Genomic Encyclopedia of Type Strains, Phase III (KMG-III): the genomes of soil and plant-associated and newly described type strains.</title>
        <authorList>
            <person name="Whitman W."/>
        </authorList>
    </citation>
    <scope>NUCLEOTIDE SEQUENCE [LARGE SCALE GENOMIC DNA]</scope>
    <source>
        <strain evidence="1 2">CECT 3146</strain>
    </source>
</reference>
<protein>
    <submittedName>
        <fullName evidence="1">Uncharacterized protein</fullName>
    </submittedName>
</protein>